<dbReference type="AlphaFoldDB" id="A0A4U5W4W8"/>
<comment type="caution">
    <text evidence="3">The sequence shown here is derived from an EMBL/GenBank/DDBJ whole genome shotgun (WGS) entry which is preliminary data.</text>
</comment>
<feature type="transmembrane region" description="Helical" evidence="2">
    <location>
        <begin position="42"/>
        <end position="66"/>
    </location>
</feature>
<dbReference type="RefSeq" id="WP_137311341.1">
    <property type="nucleotide sequence ID" value="NZ_SZNQ01000003.1"/>
</dbReference>
<organism evidence="3 4">
    <name type="scientific">Streptomyces lasalocidi</name>
    <name type="common">Streptomyces lasaliensis</name>
    <dbReference type="NCBI Taxonomy" id="324833"/>
    <lineage>
        <taxon>Bacteria</taxon>
        <taxon>Bacillati</taxon>
        <taxon>Actinomycetota</taxon>
        <taxon>Actinomycetes</taxon>
        <taxon>Kitasatosporales</taxon>
        <taxon>Streptomycetaceae</taxon>
        <taxon>Streptomyces</taxon>
    </lineage>
</organism>
<dbReference type="OrthoDB" id="4239157at2"/>
<keyword evidence="4" id="KW-1185">Reference proteome</keyword>
<gene>
    <name evidence="3" type="ORF">E4U91_36620</name>
</gene>
<protein>
    <submittedName>
        <fullName evidence="3">Uncharacterized protein</fullName>
    </submittedName>
</protein>
<feature type="compositionally biased region" description="Low complexity" evidence="1">
    <location>
        <begin position="1"/>
        <end position="18"/>
    </location>
</feature>
<evidence type="ECO:0000256" key="1">
    <source>
        <dbReference type="SAM" id="MobiDB-lite"/>
    </source>
</evidence>
<keyword evidence="2" id="KW-0472">Membrane</keyword>
<dbReference type="EMBL" id="SZNQ01000003">
    <property type="protein sequence ID" value="TKS96239.1"/>
    <property type="molecule type" value="Genomic_DNA"/>
</dbReference>
<proteinExistence type="predicted"/>
<evidence type="ECO:0000313" key="3">
    <source>
        <dbReference type="EMBL" id="TKS96239.1"/>
    </source>
</evidence>
<evidence type="ECO:0000313" key="4">
    <source>
        <dbReference type="Proteomes" id="UP000305929"/>
    </source>
</evidence>
<sequence>MSDQQGQRRQRALMAQRRPGPRRVRARQQARRWWSRIDWGKAGTIFTITVGIASLLLTGIATYYGAAVSKGQLDQSREDADRKEREQAMRVATWMDHDGDGVRYLHLMNRSPDPIAWAFWDIKVDLGTSSFGNRVFIREALSGLGPCSEMVINWTALEYQEKWGGKYQKVPETDAMQMAVAFTDRNGTAWERYGGRLTEITDSPHVGSLERQPNEKVRIGRISGRPSLKRAESCGYEDAPGAGATQ</sequence>
<feature type="region of interest" description="Disordered" evidence="1">
    <location>
        <begin position="201"/>
        <end position="246"/>
    </location>
</feature>
<dbReference type="Proteomes" id="UP000305929">
    <property type="component" value="Unassembled WGS sequence"/>
</dbReference>
<keyword evidence="2" id="KW-1133">Transmembrane helix</keyword>
<reference evidence="3 4" key="1">
    <citation type="submission" date="2019-04" db="EMBL/GenBank/DDBJ databases">
        <title>Streptomyces lasaliensis sp. nov., an Actinomycete isolated from soil which produces the polyether antibiotic lasalocid.</title>
        <authorList>
            <person name="Erwin G."/>
            <person name="Haber C."/>
        </authorList>
    </citation>
    <scope>NUCLEOTIDE SEQUENCE [LARGE SCALE GENOMIC DNA]</scope>
    <source>
        <strain evidence="3 4">X-537</strain>
    </source>
</reference>
<accession>A0A4U5W4W8</accession>
<feature type="region of interest" description="Disordered" evidence="1">
    <location>
        <begin position="1"/>
        <end position="22"/>
    </location>
</feature>
<name>A0A4U5W4W8_STRLS</name>
<evidence type="ECO:0000256" key="2">
    <source>
        <dbReference type="SAM" id="Phobius"/>
    </source>
</evidence>
<keyword evidence="2" id="KW-0812">Transmembrane</keyword>